<dbReference type="Pfam" id="PF13699">
    <property type="entry name" value="eCIS_core"/>
    <property type="match status" value="1"/>
</dbReference>
<dbReference type="InterPro" id="IPR025295">
    <property type="entry name" value="eCIS_core_dom"/>
</dbReference>
<gene>
    <name evidence="2" type="ORF">M595_3684</name>
</gene>
<accession>U7QEG7</accession>
<comment type="caution">
    <text evidence="2">The sequence shown here is derived from an EMBL/GenBank/DDBJ whole genome shotgun (WGS) entry which is preliminary data.</text>
</comment>
<dbReference type="AlphaFoldDB" id="U7QEG7"/>
<evidence type="ECO:0000313" key="3">
    <source>
        <dbReference type="Proteomes" id="UP000017127"/>
    </source>
</evidence>
<evidence type="ECO:0000313" key="2">
    <source>
        <dbReference type="EMBL" id="ERT06329.1"/>
    </source>
</evidence>
<reference evidence="2 3" key="1">
    <citation type="journal article" date="2013" name="Front. Microbiol.">
        <title>Comparative genomic analyses of the cyanobacterium, Lyngbya aestuarii BL J, a powerful hydrogen producer.</title>
        <authorList>
            <person name="Kothari A."/>
            <person name="Vaughn M."/>
            <person name="Garcia-Pichel F."/>
        </authorList>
    </citation>
    <scope>NUCLEOTIDE SEQUENCE [LARGE SCALE GENOMIC DNA]</scope>
    <source>
        <strain evidence="2 3">BL J</strain>
    </source>
</reference>
<dbReference type="Proteomes" id="UP000017127">
    <property type="component" value="Unassembled WGS sequence"/>
</dbReference>
<evidence type="ECO:0000259" key="1">
    <source>
        <dbReference type="Pfam" id="PF13699"/>
    </source>
</evidence>
<protein>
    <recommendedName>
        <fullName evidence="1">eCIS core domain-containing protein</fullName>
    </recommendedName>
</protein>
<dbReference type="PATRIC" id="fig|1348334.3.peg.3563"/>
<dbReference type="RefSeq" id="WP_023067432.1">
    <property type="nucleotide sequence ID" value="NZ_AUZM01000038.1"/>
</dbReference>
<keyword evidence="3" id="KW-1185">Reference proteome</keyword>
<name>U7QEG7_9CYAN</name>
<feature type="domain" description="eCIS core" evidence="1">
    <location>
        <begin position="53"/>
        <end position="118"/>
    </location>
</feature>
<proteinExistence type="predicted"/>
<dbReference type="OrthoDB" id="436223at2"/>
<dbReference type="EMBL" id="AUZM01000038">
    <property type="protein sequence ID" value="ERT06329.1"/>
    <property type="molecule type" value="Genomic_DNA"/>
</dbReference>
<sequence length="556" mass="63264">MTYQQSNPNSKGTRCFFQWTVIRPFFQQQTKGEETENSVAVQIFPTLENTTGIPDDLKAGIEHLCGFSIDDVKVHYNSAKPAELQALAYTQDQDIYIGPGQEEHLPHEVWHVVQQMQGRVQSTLEVENISVNDNELLEKEADIMGKKADQFIVDLENSLSFPKPVQEFGNIVQRKIGLEIEVPMDLQKGNLKTEQERKEVSPFKTKSRELPFIPANDRRIHKGESAIMNGNSWKLTSDGYEDSWYCEYITDAVNETQNPQELTHIVKDLENWVSENLVNLETGEYIQLPEDYVVGWHPFQKGNEILGSFHVTAGLRIDRIFEMLQKLAEMIEITDVKNEEDYQGLAIGKADQIVISQAVHQTQTLNESLEYKGLVALMGCYVGGQYRFINHQHPEMSLHPKIRTGKMLVPVLSRTNLGKIRQEVNIDKQEDFLNHILIAAGMTAKQANIPLFPHSLTAGKETGRSIDANPEISISEWVNGVFNGEDQQWSDQDFAMESVGPEWETTSPERVSVTHRKQGAVLEIRSFDSNSLPIDQWGDFTTEVVLLFTKLNEFRQ</sequence>
<organism evidence="2 3">
    <name type="scientific">Lyngbya aestuarii BL J</name>
    <dbReference type="NCBI Taxonomy" id="1348334"/>
    <lineage>
        <taxon>Bacteria</taxon>
        <taxon>Bacillati</taxon>
        <taxon>Cyanobacteriota</taxon>
        <taxon>Cyanophyceae</taxon>
        <taxon>Oscillatoriophycideae</taxon>
        <taxon>Oscillatoriales</taxon>
        <taxon>Microcoleaceae</taxon>
        <taxon>Lyngbya</taxon>
    </lineage>
</organism>